<sequence length="303" mass="33832">MIQNLHINLYAQRKAAGRTCFRQPFLFIACIFFCFICITLFSCRTTDVNKPCIPVPDSALFPYDAAKIEWQPVSAGMDVFVHKDRKNSIMYEIVRIDLANPALSVFSMKSKPEWQKSTTVKAFAKRTNADVAINTSPFYIKNYILPWSKGRPCGLVVSCGEVLVPPDERYCAIAFYKEECGFSAQIYDSQAEVLLEERIPFEAAGGFWTIFRDGNIRQFNNIKDVRSAAATADDGRTLYLFAGTNLTYGECAVIFQKLGADTAMEFDGGSSTQLVINGKNTIRQSVQRSVCAVIGFSIKKSAE</sequence>
<dbReference type="InterPro" id="IPR018711">
    <property type="entry name" value="NAGPA"/>
</dbReference>
<dbReference type="PANTHER" id="PTHR40446:SF2">
    <property type="entry name" value="N-ACETYLGLUCOSAMINE-1-PHOSPHODIESTER ALPHA-N-ACETYLGLUCOSAMINIDASE"/>
    <property type="match status" value="1"/>
</dbReference>
<keyword evidence="1" id="KW-0812">Transmembrane</keyword>
<dbReference type="Pfam" id="PF09992">
    <property type="entry name" value="NAGPA"/>
    <property type="match status" value="1"/>
</dbReference>
<dbReference type="RefSeq" id="WP_078933360.1">
    <property type="nucleotide sequence ID" value="NZ_FUWG01000010.1"/>
</dbReference>
<gene>
    <name evidence="3" type="ORF">SAMN02745149_01449</name>
</gene>
<dbReference type="STRING" id="261392.SAMN02745149_01449"/>
<dbReference type="PANTHER" id="PTHR40446">
    <property type="entry name" value="N-ACETYLGLUCOSAMINE-1-PHOSPHODIESTER ALPHA-N-ACETYLGLUCOSAMINIDASE"/>
    <property type="match status" value="1"/>
</dbReference>
<evidence type="ECO:0000256" key="1">
    <source>
        <dbReference type="SAM" id="Phobius"/>
    </source>
</evidence>
<protein>
    <submittedName>
        <fullName evidence="3">Exopolysaccharide biosynthesis protein</fullName>
    </submittedName>
</protein>
<evidence type="ECO:0000259" key="2">
    <source>
        <dbReference type="Pfam" id="PF09992"/>
    </source>
</evidence>
<keyword evidence="1" id="KW-0472">Membrane</keyword>
<keyword evidence="1" id="KW-1133">Transmembrane helix</keyword>
<feature type="domain" description="Phosphodiester glycosidase" evidence="2">
    <location>
        <begin position="128"/>
        <end position="296"/>
    </location>
</feature>
<reference evidence="3 4" key="1">
    <citation type="submission" date="2017-02" db="EMBL/GenBank/DDBJ databases">
        <authorList>
            <person name="Peterson S.W."/>
        </authorList>
    </citation>
    <scope>NUCLEOTIDE SEQUENCE [LARGE SCALE GENOMIC DNA]</scope>
    <source>
        <strain evidence="3 4">ATCC BAA-908</strain>
    </source>
</reference>
<accession>A0A1T4L471</accession>
<keyword evidence="4" id="KW-1185">Reference proteome</keyword>
<evidence type="ECO:0000313" key="3">
    <source>
        <dbReference type="EMBL" id="SJZ49515.1"/>
    </source>
</evidence>
<dbReference type="AlphaFoldDB" id="A0A1T4L471"/>
<evidence type="ECO:0000313" key="4">
    <source>
        <dbReference type="Proteomes" id="UP000190423"/>
    </source>
</evidence>
<organism evidence="3 4">
    <name type="scientific">Treponema porcinum</name>
    <dbReference type="NCBI Taxonomy" id="261392"/>
    <lineage>
        <taxon>Bacteria</taxon>
        <taxon>Pseudomonadati</taxon>
        <taxon>Spirochaetota</taxon>
        <taxon>Spirochaetia</taxon>
        <taxon>Spirochaetales</taxon>
        <taxon>Treponemataceae</taxon>
        <taxon>Treponema</taxon>
    </lineage>
</organism>
<name>A0A1T4L471_TREPO</name>
<dbReference type="GeneID" id="78316745"/>
<dbReference type="OrthoDB" id="9809781at2"/>
<dbReference type="EMBL" id="FUWG01000010">
    <property type="protein sequence ID" value="SJZ49515.1"/>
    <property type="molecule type" value="Genomic_DNA"/>
</dbReference>
<feature type="transmembrane region" description="Helical" evidence="1">
    <location>
        <begin position="21"/>
        <end position="41"/>
    </location>
</feature>
<proteinExistence type="predicted"/>
<dbReference type="Proteomes" id="UP000190423">
    <property type="component" value="Unassembled WGS sequence"/>
</dbReference>